<proteinExistence type="predicted"/>
<reference evidence="1" key="1">
    <citation type="submission" date="2022-04" db="EMBL/GenBank/DDBJ databases">
        <title>Chromosome-scale genome assembly of Holotrichia oblita Faldermann.</title>
        <authorList>
            <person name="Rongchong L."/>
        </authorList>
    </citation>
    <scope>NUCLEOTIDE SEQUENCE</scope>
    <source>
        <strain evidence="1">81SQS9</strain>
    </source>
</reference>
<keyword evidence="2" id="KW-1185">Reference proteome</keyword>
<evidence type="ECO:0000313" key="1">
    <source>
        <dbReference type="EMBL" id="KAI4470403.1"/>
    </source>
</evidence>
<sequence length="414" mass="47410">MQPQVPLICEILGIFLVNLCTPNDERVTNKYKRNTDKFEVDYQWNYINYTWPTPEDYTNAVDTGKYIPENNVMAGIKIYKDYLYIALPKIRTGAPITLAVIPRNSKYKENALLRPFPNWRMHTGSNCATLQNVQSMEIDSRGVMWVLDGNRFNNFTQCPPKLVLLDLKNRGKVVHIYEFSNEICSKDGGFLNDLVIDESDGGFAYITENSAHDPGIIIYSRANNKAWKIRDKSMFAEMEASNFSVDGLVNDKLVPVDGIALSPIPNRKNEDRLVYYCALSGYHLYAISNRILKNEQFCKTGAWRRFIKAVGIKQGQSDGLAMDHEGNLYYGLLNMYGVGKWNIYEPFNNSKIIDQNNSTIIWPDSFSFDGQGFLYVLSNGIHKYFNPDYDLKSDNGTKFRVMKIYTGTKSYLLT</sequence>
<dbReference type="EMBL" id="CM043015">
    <property type="protein sequence ID" value="KAI4470403.1"/>
    <property type="molecule type" value="Genomic_DNA"/>
</dbReference>
<dbReference type="Proteomes" id="UP001056778">
    <property type="component" value="Chromosome 1"/>
</dbReference>
<gene>
    <name evidence="1" type="ORF">MML48_1g01350</name>
</gene>
<comment type="caution">
    <text evidence="1">The sequence shown here is derived from an EMBL/GenBank/DDBJ whole genome shotgun (WGS) entry which is preliminary data.</text>
</comment>
<accession>A0ACB9TUH3</accession>
<name>A0ACB9TUH3_HOLOL</name>
<evidence type="ECO:0000313" key="2">
    <source>
        <dbReference type="Proteomes" id="UP001056778"/>
    </source>
</evidence>
<protein>
    <submittedName>
        <fullName evidence="1">Protein yellow-related</fullName>
    </submittedName>
</protein>
<organism evidence="1 2">
    <name type="scientific">Holotrichia oblita</name>
    <name type="common">Chafer beetle</name>
    <dbReference type="NCBI Taxonomy" id="644536"/>
    <lineage>
        <taxon>Eukaryota</taxon>
        <taxon>Metazoa</taxon>
        <taxon>Ecdysozoa</taxon>
        <taxon>Arthropoda</taxon>
        <taxon>Hexapoda</taxon>
        <taxon>Insecta</taxon>
        <taxon>Pterygota</taxon>
        <taxon>Neoptera</taxon>
        <taxon>Endopterygota</taxon>
        <taxon>Coleoptera</taxon>
        <taxon>Polyphaga</taxon>
        <taxon>Scarabaeiformia</taxon>
        <taxon>Scarabaeidae</taxon>
        <taxon>Melolonthinae</taxon>
        <taxon>Holotrichia</taxon>
    </lineage>
</organism>